<evidence type="ECO:0000256" key="23">
    <source>
        <dbReference type="ARBA" id="ARBA00048180"/>
    </source>
</evidence>
<evidence type="ECO:0000256" key="2">
    <source>
        <dbReference type="ARBA" id="ARBA00004496"/>
    </source>
</evidence>
<dbReference type="RefSeq" id="WP_202880726.1">
    <property type="nucleotide sequence ID" value="NZ_VIVK01000001.1"/>
</dbReference>
<dbReference type="PANTHER" id="PTHR12418:SF19">
    <property type="entry name" value="ACYL-COENZYME A THIOESTERASE THEM4"/>
    <property type="match status" value="1"/>
</dbReference>
<evidence type="ECO:0000313" key="26">
    <source>
        <dbReference type="EMBL" id="TWD83821.1"/>
    </source>
</evidence>
<dbReference type="Gene3D" id="3.10.129.10">
    <property type="entry name" value="Hotdog Thioesterase"/>
    <property type="match status" value="1"/>
</dbReference>
<keyword evidence="6" id="KW-0053">Apoptosis</keyword>
<keyword evidence="10" id="KW-0443">Lipid metabolism</keyword>
<feature type="compositionally biased region" description="Basic and acidic residues" evidence="24">
    <location>
        <begin position="13"/>
        <end position="23"/>
    </location>
</feature>
<evidence type="ECO:0000256" key="12">
    <source>
        <dbReference type="ARBA" id="ARBA00023273"/>
    </source>
</evidence>
<comment type="subcellular location">
    <subcellularLocation>
        <location evidence="3">Cell projection</location>
        <location evidence="3">Ruffle membrane</location>
    </subcellularLocation>
    <subcellularLocation>
        <location evidence="2">Cytoplasm</location>
    </subcellularLocation>
    <subcellularLocation>
        <location evidence="1">Membrane</location>
        <topology evidence="1">Peripheral membrane protein</topology>
    </subcellularLocation>
</comment>
<evidence type="ECO:0000256" key="18">
    <source>
        <dbReference type="ARBA" id="ARBA00043210"/>
    </source>
</evidence>
<dbReference type="GO" id="GO:0006631">
    <property type="term" value="P:fatty acid metabolic process"/>
    <property type="evidence" value="ECO:0007669"/>
    <property type="project" value="UniProtKB-KW"/>
</dbReference>
<keyword evidence="7" id="KW-0378">Hydrolase</keyword>
<dbReference type="EC" id="3.1.2.2" evidence="16"/>
<evidence type="ECO:0000256" key="17">
    <source>
        <dbReference type="ARBA" id="ARBA00040123"/>
    </source>
</evidence>
<evidence type="ECO:0000256" key="22">
    <source>
        <dbReference type="ARBA" id="ARBA00048074"/>
    </source>
</evidence>
<comment type="caution">
    <text evidence="26">The sequence shown here is derived from an EMBL/GenBank/DDBJ whole genome shotgun (WGS) entry which is preliminary data.</text>
</comment>
<evidence type="ECO:0000256" key="11">
    <source>
        <dbReference type="ARBA" id="ARBA00023136"/>
    </source>
</evidence>
<comment type="catalytic activity">
    <reaction evidence="20">
        <text>hexadecanoyl-CoA + H2O = hexadecanoate + CoA + H(+)</text>
        <dbReference type="Rhea" id="RHEA:16645"/>
        <dbReference type="ChEBI" id="CHEBI:7896"/>
        <dbReference type="ChEBI" id="CHEBI:15377"/>
        <dbReference type="ChEBI" id="CHEBI:15378"/>
        <dbReference type="ChEBI" id="CHEBI:57287"/>
        <dbReference type="ChEBI" id="CHEBI:57379"/>
        <dbReference type="EC" id="3.1.2.2"/>
    </reaction>
    <physiologicalReaction direction="left-to-right" evidence="20">
        <dbReference type="Rhea" id="RHEA:16646"/>
    </physiologicalReaction>
</comment>
<dbReference type="SUPFAM" id="SSF54637">
    <property type="entry name" value="Thioesterase/thiol ester dehydrase-isomerase"/>
    <property type="match status" value="1"/>
</dbReference>
<dbReference type="GO" id="GO:0005737">
    <property type="term" value="C:cytoplasm"/>
    <property type="evidence" value="ECO:0007669"/>
    <property type="project" value="UniProtKB-SubCell"/>
</dbReference>
<dbReference type="GO" id="GO:0016020">
    <property type="term" value="C:membrane"/>
    <property type="evidence" value="ECO:0007669"/>
    <property type="project" value="UniProtKB-SubCell"/>
</dbReference>
<name>A0A561BYA2_9ACTN</name>
<keyword evidence="4" id="KW-1003">Cell membrane</keyword>
<dbReference type="Proteomes" id="UP000318380">
    <property type="component" value="Unassembled WGS sequence"/>
</dbReference>
<accession>A0A561BYA2</accession>
<keyword evidence="12" id="KW-0966">Cell projection</keyword>
<evidence type="ECO:0000256" key="20">
    <source>
        <dbReference type="ARBA" id="ARBA00047734"/>
    </source>
</evidence>
<evidence type="ECO:0000256" key="6">
    <source>
        <dbReference type="ARBA" id="ARBA00022703"/>
    </source>
</evidence>
<evidence type="ECO:0000256" key="3">
    <source>
        <dbReference type="ARBA" id="ARBA00004632"/>
    </source>
</evidence>
<comment type="catalytic activity">
    <reaction evidence="21">
        <text>decanoyl-CoA + H2O = decanoate + CoA + H(+)</text>
        <dbReference type="Rhea" id="RHEA:40059"/>
        <dbReference type="ChEBI" id="CHEBI:15377"/>
        <dbReference type="ChEBI" id="CHEBI:15378"/>
        <dbReference type="ChEBI" id="CHEBI:27689"/>
        <dbReference type="ChEBI" id="CHEBI:57287"/>
        <dbReference type="ChEBI" id="CHEBI:61430"/>
    </reaction>
    <physiologicalReaction direction="left-to-right" evidence="21">
        <dbReference type="Rhea" id="RHEA:40060"/>
    </physiologicalReaction>
</comment>
<dbReference type="InterPro" id="IPR029069">
    <property type="entry name" value="HotDog_dom_sf"/>
</dbReference>
<comment type="similarity">
    <text evidence="15">Belongs to the THEM4/THEM5 thioesterase family.</text>
</comment>
<comment type="catalytic activity">
    <reaction evidence="13">
        <text>(5Z,8Z,11Z,14Z)-eicosatetraenoyl-CoA + H2O = (5Z,8Z,11Z,14Z)-eicosatetraenoate + CoA + H(+)</text>
        <dbReference type="Rhea" id="RHEA:40151"/>
        <dbReference type="ChEBI" id="CHEBI:15377"/>
        <dbReference type="ChEBI" id="CHEBI:15378"/>
        <dbReference type="ChEBI" id="CHEBI:32395"/>
        <dbReference type="ChEBI" id="CHEBI:57287"/>
        <dbReference type="ChEBI" id="CHEBI:57368"/>
    </reaction>
    <physiologicalReaction direction="left-to-right" evidence="13">
        <dbReference type="Rhea" id="RHEA:40152"/>
    </physiologicalReaction>
</comment>
<evidence type="ECO:0000256" key="1">
    <source>
        <dbReference type="ARBA" id="ARBA00004170"/>
    </source>
</evidence>
<evidence type="ECO:0000256" key="14">
    <source>
        <dbReference type="ARBA" id="ARBA00037002"/>
    </source>
</evidence>
<evidence type="ECO:0000256" key="19">
    <source>
        <dbReference type="ARBA" id="ARBA00047588"/>
    </source>
</evidence>
<dbReference type="Pfam" id="PF03061">
    <property type="entry name" value="4HBT"/>
    <property type="match status" value="1"/>
</dbReference>
<gene>
    <name evidence="26" type="ORF">FB561_4990</name>
</gene>
<feature type="domain" description="Thioesterase" evidence="25">
    <location>
        <begin position="76"/>
        <end position="137"/>
    </location>
</feature>
<reference evidence="26 27" key="1">
    <citation type="submission" date="2019-06" db="EMBL/GenBank/DDBJ databases">
        <title>Sequencing the genomes of 1000 actinobacteria strains.</title>
        <authorList>
            <person name="Klenk H.-P."/>
        </authorList>
    </citation>
    <scope>NUCLEOTIDE SEQUENCE [LARGE SCALE GENOMIC DNA]</scope>
    <source>
        <strain evidence="26 27">DSM 24683</strain>
    </source>
</reference>
<evidence type="ECO:0000256" key="24">
    <source>
        <dbReference type="SAM" id="MobiDB-lite"/>
    </source>
</evidence>
<evidence type="ECO:0000256" key="7">
    <source>
        <dbReference type="ARBA" id="ARBA00022801"/>
    </source>
</evidence>
<comment type="catalytic activity">
    <reaction evidence="23">
        <text>tetradecanoyl-CoA + H2O = tetradecanoate + CoA + H(+)</text>
        <dbReference type="Rhea" id="RHEA:40119"/>
        <dbReference type="ChEBI" id="CHEBI:15377"/>
        <dbReference type="ChEBI" id="CHEBI:15378"/>
        <dbReference type="ChEBI" id="CHEBI:30807"/>
        <dbReference type="ChEBI" id="CHEBI:57287"/>
        <dbReference type="ChEBI" id="CHEBI:57385"/>
    </reaction>
    <physiologicalReaction direction="left-to-right" evidence="23">
        <dbReference type="Rhea" id="RHEA:40120"/>
    </physiologicalReaction>
</comment>
<evidence type="ECO:0000259" key="25">
    <source>
        <dbReference type="Pfam" id="PF03061"/>
    </source>
</evidence>
<comment type="catalytic activity">
    <reaction evidence="14">
        <text>(9Z)-octadecenoyl-CoA + H2O = (9Z)-octadecenoate + CoA + H(+)</text>
        <dbReference type="Rhea" id="RHEA:40139"/>
        <dbReference type="ChEBI" id="CHEBI:15377"/>
        <dbReference type="ChEBI" id="CHEBI:15378"/>
        <dbReference type="ChEBI" id="CHEBI:30823"/>
        <dbReference type="ChEBI" id="CHEBI:57287"/>
        <dbReference type="ChEBI" id="CHEBI:57387"/>
    </reaction>
    <physiologicalReaction direction="left-to-right" evidence="14">
        <dbReference type="Rhea" id="RHEA:40140"/>
    </physiologicalReaction>
</comment>
<comment type="catalytic activity">
    <reaction evidence="22">
        <text>dodecanoyl-CoA + H2O = dodecanoate + CoA + H(+)</text>
        <dbReference type="Rhea" id="RHEA:30135"/>
        <dbReference type="ChEBI" id="CHEBI:15377"/>
        <dbReference type="ChEBI" id="CHEBI:15378"/>
        <dbReference type="ChEBI" id="CHEBI:18262"/>
        <dbReference type="ChEBI" id="CHEBI:57287"/>
        <dbReference type="ChEBI" id="CHEBI:57375"/>
    </reaction>
    <physiologicalReaction direction="left-to-right" evidence="22">
        <dbReference type="Rhea" id="RHEA:30136"/>
    </physiologicalReaction>
</comment>
<dbReference type="InterPro" id="IPR052365">
    <property type="entry name" value="THEM4/THEM5_acyl-CoA_thioest"/>
</dbReference>
<evidence type="ECO:0000256" key="16">
    <source>
        <dbReference type="ARBA" id="ARBA00038848"/>
    </source>
</evidence>
<dbReference type="PANTHER" id="PTHR12418">
    <property type="entry name" value="ACYL-COENZYME A THIOESTERASE THEM4"/>
    <property type="match status" value="1"/>
</dbReference>
<sequence>MIEPPSRTANPQHELEPPVRDPDAPAPGTMLPSHYENCVACGPSHPTGLRLVSTAGPDVTITGEFTVTADHQGAPGLAHGGVLALALDETLGGLAWLLRRPMVTGRLETDYIRPVPVGTTLSLQARCLGFAGRRMYAKAVGRLGGPDGSVALRASAVFVVVPPEHFIEHGTDMTADQVHDYEVNP</sequence>
<evidence type="ECO:0000256" key="4">
    <source>
        <dbReference type="ARBA" id="ARBA00022475"/>
    </source>
</evidence>
<dbReference type="AlphaFoldDB" id="A0A561BYA2"/>
<keyword evidence="5" id="KW-0963">Cytoplasm</keyword>
<evidence type="ECO:0000256" key="13">
    <source>
        <dbReference type="ARBA" id="ARBA00035852"/>
    </source>
</evidence>
<keyword evidence="8" id="KW-0276">Fatty acid metabolism</keyword>
<evidence type="ECO:0000256" key="15">
    <source>
        <dbReference type="ARBA" id="ARBA00038456"/>
    </source>
</evidence>
<evidence type="ECO:0000256" key="21">
    <source>
        <dbReference type="ARBA" id="ARBA00047969"/>
    </source>
</evidence>
<evidence type="ECO:0000313" key="27">
    <source>
        <dbReference type="Proteomes" id="UP000318380"/>
    </source>
</evidence>
<evidence type="ECO:0000256" key="10">
    <source>
        <dbReference type="ARBA" id="ARBA00023098"/>
    </source>
</evidence>
<proteinExistence type="inferred from homology"/>
<dbReference type="InterPro" id="IPR006683">
    <property type="entry name" value="Thioestr_dom"/>
</dbReference>
<evidence type="ECO:0000256" key="8">
    <source>
        <dbReference type="ARBA" id="ARBA00022832"/>
    </source>
</evidence>
<protein>
    <recommendedName>
        <fullName evidence="17">Acyl-coenzyme A thioesterase THEM4</fullName>
        <ecNumber evidence="16">3.1.2.2</ecNumber>
    </recommendedName>
    <alternativeName>
        <fullName evidence="18">Thioesterase superfamily member 4</fullName>
    </alternativeName>
</protein>
<dbReference type="EMBL" id="VIVK01000001">
    <property type="protein sequence ID" value="TWD83821.1"/>
    <property type="molecule type" value="Genomic_DNA"/>
</dbReference>
<keyword evidence="27" id="KW-1185">Reference proteome</keyword>
<feature type="region of interest" description="Disordered" evidence="24">
    <location>
        <begin position="1"/>
        <end position="30"/>
    </location>
</feature>
<evidence type="ECO:0000256" key="5">
    <source>
        <dbReference type="ARBA" id="ARBA00022490"/>
    </source>
</evidence>
<organism evidence="26 27">
    <name type="scientific">Kribbella amoyensis</name>
    <dbReference type="NCBI Taxonomy" id="996641"/>
    <lineage>
        <taxon>Bacteria</taxon>
        <taxon>Bacillati</taxon>
        <taxon>Actinomycetota</taxon>
        <taxon>Actinomycetes</taxon>
        <taxon>Propionibacteriales</taxon>
        <taxon>Kribbellaceae</taxon>
        <taxon>Kribbella</taxon>
    </lineage>
</organism>
<keyword evidence="11" id="KW-0472">Membrane</keyword>
<dbReference type="CDD" id="cd03443">
    <property type="entry name" value="PaaI_thioesterase"/>
    <property type="match status" value="1"/>
</dbReference>
<dbReference type="GO" id="GO:0016787">
    <property type="term" value="F:hydrolase activity"/>
    <property type="evidence" value="ECO:0007669"/>
    <property type="project" value="UniProtKB-KW"/>
</dbReference>
<keyword evidence="9" id="KW-0809">Transit peptide</keyword>
<comment type="catalytic activity">
    <reaction evidence="19">
        <text>octanoyl-CoA + H2O = octanoate + CoA + H(+)</text>
        <dbReference type="Rhea" id="RHEA:30143"/>
        <dbReference type="ChEBI" id="CHEBI:15377"/>
        <dbReference type="ChEBI" id="CHEBI:15378"/>
        <dbReference type="ChEBI" id="CHEBI:25646"/>
        <dbReference type="ChEBI" id="CHEBI:57287"/>
        <dbReference type="ChEBI" id="CHEBI:57386"/>
    </reaction>
    <physiologicalReaction direction="left-to-right" evidence="19">
        <dbReference type="Rhea" id="RHEA:30144"/>
    </physiologicalReaction>
</comment>
<evidence type="ECO:0000256" key="9">
    <source>
        <dbReference type="ARBA" id="ARBA00022946"/>
    </source>
</evidence>